<dbReference type="InterPro" id="IPR007685">
    <property type="entry name" value="RelA_SpoT"/>
</dbReference>
<comment type="caution">
    <text evidence="2">The sequence shown here is derived from an EMBL/GenBank/DDBJ whole genome shotgun (WGS) entry which is preliminary data.</text>
</comment>
<dbReference type="InterPro" id="IPR043519">
    <property type="entry name" value="NT_sf"/>
</dbReference>
<name>A0AB34K977_PRYPA</name>
<feature type="domain" description="RelA/SpoT" evidence="1">
    <location>
        <begin position="56"/>
        <end position="164"/>
    </location>
</feature>
<evidence type="ECO:0000313" key="3">
    <source>
        <dbReference type="Proteomes" id="UP001515480"/>
    </source>
</evidence>
<evidence type="ECO:0000259" key="1">
    <source>
        <dbReference type="SMART" id="SM00954"/>
    </source>
</evidence>
<gene>
    <name evidence="2" type="ORF">AB1Y20_000740</name>
</gene>
<dbReference type="PANTHER" id="PTHR21262">
    <property type="entry name" value="GUANOSINE-3',5'-BIS DIPHOSPHATE 3'-PYROPHOSPHOHYDROLASE"/>
    <property type="match status" value="1"/>
</dbReference>
<dbReference type="Pfam" id="PF04607">
    <property type="entry name" value="RelA_SpoT"/>
    <property type="match status" value="1"/>
</dbReference>
<evidence type="ECO:0000313" key="2">
    <source>
        <dbReference type="EMBL" id="KAL1529808.1"/>
    </source>
</evidence>
<dbReference type="SUPFAM" id="SSF81301">
    <property type="entry name" value="Nucleotidyltransferase"/>
    <property type="match status" value="1"/>
</dbReference>
<dbReference type="Proteomes" id="UP001515480">
    <property type="component" value="Unassembled WGS sequence"/>
</dbReference>
<protein>
    <recommendedName>
        <fullName evidence="1">RelA/SpoT domain-containing protein</fullName>
    </recommendedName>
</protein>
<dbReference type="CDD" id="cd05399">
    <property type="entry name" value="NT_Rel-Spo_like"/>
    <property type="match status" value="1"/>
</dbReference>
<proteinExistence type="predicted"/>
<sequence length="195" mass="22049">MLALVSPEAFWLLRAWQKRMYGDQRQRASALKAARHQLRNGVLSPTLTRQIAFVTVRGKSLWSTFHKAAVRKREVHDVLALRVVVRGDAEDCMKVLSSIREVWPSIDGRFKNYVDTPKRNGYQALHDTVLLPGGQPMEIQIRTDEMHARAEFGTAAHRRYKGALFWMPRTMLAGVIAAPAMASSGPKSSLPRWSL</sequence>
<keyword evidence="3" id="KW-1185">Reference proteome</keyword>
<reference evidence="2 3" key="1">
    <citation type="journal article" date="2024" name="Science">
        <title>Giant polyketide synthase enzymes in the biosynthesis of giant marine polyether toxins.</title>
        <authorList>
            <person name="Fallon T.R."/>
            <person name="Shende V.V."/>
            <person name="Wierzbicki I.H."/>
            <person name="Pendleton A.L."/>
            <person name="Watervoot N.F."/>
            <person name="Auber R.P."/>
            <person name="Gonzalez D.J."/>
            <person name="Wisecaver J.H."/>
            <person name="Moore B.S."/>
        </authorList>
    </citation>
    <scope>NUCLEOTIDE SEQUENCE [LARGE SCALE GENOMIC DNA]</scope>
    <source>
        <strain evidence="2 3">12B1</strain>
    </source>
</reference>
<organism evidence="2 3">
    <name type="scientific">Prymnesium parvum</name>
    <name type="common">Toxic golden alga</name>
    <dbReference type="NCBI Taxonomy" id="97485"/>
    <lineage>
        <taxon>Eukaryota</taxon>
        <taxon>Haptista</taxon>
        <taxon>Haptophyta</taxon>
        <taxon>Prymnesiophyceae</taxon>
        <taxon>Prymnesiales</taxon>
        <taxon>Prymnesiaceae</taxon>
        <taxon>Prymnesium</taxon>
    </lineage>
</organism>
<dbReference type="Gene3D" id="3.30.460.10">
    <property type="entry name" value="Beta Polymerase, domain 2"/>
    <property type="match status" value="1"/>
</dbReference>
<dbReference type="GO" id="GO:0015969">
    <property type="term" value="P:guanosine tetraphosphate metabolic process"/>
    <property type="evidence" value="ECO:0007669"/>
    <property type="project" value="InterPro"/>
</dbReference>
<accession>A0AB34K977</accession>
<dbReference type="AlphaFoldDB" id="A0AB34K977"/>
<dbReference type="EMBL" id="JBGBPQ010000001">
    <property type="protein sequence ID" value="KAL1529808.1"/>
    <property type="molecule type" value="Genomic_DNA"/>
</dbReference>
<dbReference type="PANTHER" id="PTHR21262:SF31">
    <property type="entry name" value="GTP PYROPHOSPHOKINASE"/>
    <property type="match status" value="1"/>
</dbReference>
<dbReference type="SMART" id="SM00954">
    <property type="entry name" value="RelA_SpoT"/>
    <property type="match status" value="1"/>
</dbReference>